<accession>A0A1J5TY56</accession>
<dbReference type="STRING" id="1888995.BD935_00165"/>
<feature type="transmembrane region" description="Helical" evidence="1">
    <location>
        <begin position="167"/>
        <end position="190"/>
    </location>
</feature>
<name>A0A1J5TY56_9ARCH</name>
<feature type="transmembrane region" description="Helical" evidence="1">
    <location>
        <begin position="39"/>
        <end position="62"/>
    </location>
</feature>
<organism evidence="2 3">
    <name type="scientific">Marine Group III euryarchaeote CG-Epi1</name>
    <dbReference type="NCBI Taxonomy" id="1888995"/>
    <lineage>
        <taxon>Archaea</taxon>
        <taxon>Methanobacteriati</taxon>
        <taxon>Thermoplasmatota</taxon>
        <taxon>Thermoplasmata</taxon>
        <taxon>Candidatus Thermoprofundales</taxon>
    </lineage>
</organism>
<comment type="caution">
    <text evidence="2">The sequence shown here is derived from an EMBL/GenBank/DDBJ whole genome shotgun (WGS) entry which is preliminary data.</text>
</comment>
<sequence>MNEIDVAAFFILFLGIVILTYPIFLLIFQKATEKQSNDLLIGGILLLLSIAFLIALWAIYFASTSPHLLWPLALFTLIFRFISPLIFVRVLNKWQSSDNALIKPSTKVLVEAFPGFGMVLGTFIILSPYFDSNSSETLELFIATAFAIFTFSQFYLFLFIDYIRKDSLAFAWIAGFLIGVGLMVMVPYYLDGFDSAFRFTSAAGWFMGSFIMMYGDREPYSEYLKKLRW</sequence>
<evidence type="ECO:0000313" key="3">
    <source>
        <dbReference type="Proteomes" id="UP000183080"/>
    </source>
</evidence>
<feature type="transmembrane region" description="Helical" evidence="1">
    <location>
        <begin position="68"/>
        <end position="88"/>
    </location>
</feature>
<feature type="transmembrane region" description="Helical" evidence="1">
    <location>
        <begin position="6"/>
        <end position="27"/>
    </location>
</feature>
<proteinExistence type="predicted"/>
<dbReference type="Proteomes" id="UP000183080">
    <property type="component" value="Unassembled WGS sequence"/>
</dbReference>
<keyword evidence="1" id="KW-1133">Transmembrane helix</keyword>
<feature type="transmembrane region" description="Helical" evidence="1">
    <location>
        <begin position="141"/>
        <end position="160"/>
    </location>
</feature>
<feature type="transmembrane region" description="Helical" evidence="1">
    <location>
        <begin position="108"/>
        <end position="129"/>
    </location>
</feature>
<protein>
    <submittedName>
        <fullName evidence="2">Uncharacterized protein</fullName>
    </submittedName>
</protein>
<gene>
    <name evidence="2" type="ORF">BD935_00165</name>
</gene>
<keyword evidence="1" id="KW-0472">Membrane</keyword>
<evidence type="ECO:0000256" key="1">
    <source>
        <dbReference type="SAM" id="Phobius"/>
    </source>
</evidence>
<dbReference type="AlphaFoldDB" id="A0A1J5TY56"/>
<evidence type="ECO:0000313" key="2">
    <source>
        <dbReference type="EMBL" id="OIR21184.1"/>
    </source>
</evidence>
<dbReference type="EMBL" id="MIZA01000001">
    <property type="protein sequence ID" value="OIR21184.1"/>
    <property type="molecule type" value="Genomic_DNA"/>
</dbReference>
<reference evidence="2 3" key="1">
    <citation type="submission" date="2016-08" db="EMBL/GenBank/DDBJ databases">
        <title>New Insights into Marine Group III Euryarchaeota, from dark to light.</title>
        <authorList>
            <person name="Haro-Moreno J.M."/>
            <person name="Rodriguez-Valera F."/>
            <person name="Lopez-Garcia P."/>
            <person name="Moreira D."/>
            <person name="Martin-Cuadrado A.B."/>
        </authorList>
    </citation>
    <scope>NUCLEOTIDE SEQUENCE [LARGE SCALE GENOMIC DNA]</scope>
    <source>
        <strain evidence="2">CG-Epi1</strain>
    </source>
</reference>
<keyword evidence="1" id="KW-0812">Transmembrane</keyword>
<feature type="transmembrane region" description="Helical" evidence="1">
    <location>
        <begin position="196"/>
        <end position="215"/>
    </location>
</feature>